<comment type="subcellular location">
    <subcellularLocation>
        <location evidence="1">Cell membrane</location>
        <topology evidence="1">Multi-pass membrane protein</topology>
    </subcellularLocation>
</comment>
<name>A0ABT7F6U9_9RHOB</name>
<evidence type="ECO:0000256" key="3">
    <source>
        <dbReference type="ARBA" id="ARBA00022692"/>
    </source>
</evidence>
<dbReference type="Gene3D" id="1.20.1250.20">
    <property type="entry name" value="MFS general substrate transporter like domains"/>
    <property type="match status" value="1"/>
</dbReference>
<evidence type="ECO:0000259" key="7">
    <source>
        <dbReference type="PROSITE" id="PS50850"/>
    </source>
</evidence>
<comment type="caution">
    <text evidence="8">The sequence shown here is derived from an EMBL/GenBank/DDBJ whole genome shotgun (WGS) entry which is preliminary data.</text>
</comment>
<accession>A0ABT7F6U9</accession>
<keyword evidence="4 6" id="KW-1133">Transmembrane helix</keyword>
<dbReference type="InterPro" id="IPR020846">
    <property type="entry name" value="MFS_dom"/>
</dbReference>
<dbReference type="SUPFAM" id="SSF103473">
    <property type="entry name" value="MFS general substrate transporter"/>
    <property type="match status" value="1"/>
</dbReference>
<evidence type="ECO:0000313" key="8">
    <source>
        <dbReference type="EMBL" id="MDK3020332.1"/>
    </source>
</evidence>
<evidence type="ECO:0000256" key="5">
    <source>
        <dbReference type="ARBA" id="ARBA00023136"/>
    </source>
</evidence>
<feature type="transmembrane region" description="Helical" evidence="6">
    <location>
        <begin position="273"/>
        <end position="289"/>
    </location>
</feature>
<feature type="transmembrane region" description="Helical" evidence="6">
    <location>
        <begin position="332"/>
        <end position="354"/>
    </location>
</feature>
<dbReference type="RefSeq" id="WP_284483020.1">
    <property type="nucleotide sequence ID" value="NZ_JASNJD010000024.1"/>
</dbReference>
<keyword evidence="5 6" id="KW-0472">Membrane</keyword>
<feature type="transmembrane region" description="Helical" evidence="6">
    <location>
        <begin position="241"/>
        <end position="261"/>
    </location>
</feature>
<feature type="transmembrane region" description="Helical" evidence="6">
    <location>
        <begin position="137"/>
        <end position="158"/>
    </location>
</feature>
<feature type="domain" description="Major facilitator superfamily (MFS) profile" evidence="7">
    <location>
        <begin position="10"/>
        <end position="384"/>
    </location>
</feature>
<feature type="transmembrane region" description="Helical" evidence="6">
    <location>
        <begin position="360"/>
        <end position="380"/>
    </location>
</feature>
<feature type="transmembrane region" description="Helical" evidence="6">
    <location>
        <begin position="101"/>
        <end position="125"/>
    </location>
</feature>
<dbReference type="InterPro" id="IPR036259">
    <property type="entry name" value="MFS_trans_sf"/>
</dbReference>
<feature type="transmembrane region" description="Helical" evidence="6">
    <location>
        <begin position="76"/>
        <end position="95"/>
    </location>
</feature>
<dbReference type="PANTHER" id="PTHR43124">
    <property type="entry name" value="PURINE EFFLUX PUMP PBUE"/>
    <property type="match status" value="1"/>
</dbReference>
<evidence type="ECO:0000256" key="6">
    <source>
        <dbReference type="SAM" id="Phobius"/>
    </source>
</evidence>
<dbReference type="CDD" id="cd17324">
    <property type="entry name" value="MFS_NepI_like"/>
    <property type="match status" value="1"/>
</dbReference>
<feature type="transmembrane region" description="Helical" evidence="6">
    <location>
        <begin position="295"/>
        <end position="312"/>
    </location>
</feature>
<dbReference type="InterPro" id="IPR011701">
    <property type="entry name" value="MFS"/>
</dbReference>
<evidence type="ECO:0000256" key="4">
    <source>
        <dbReference type="ARBA" id="ARBA00022989"/>
    </source>
</evidence>
<dbReference type="EMBL" id="JASNJD010000024">
    <property type="protein sequence ID" value="MDK3020332.1"/>
    <property type="molecule type" value="Genomic_DNA"/>
</dbReference>
<evidence type="ECO:0000256" key="2">
    <source>
        <dbReference type="ARBA" id="ARBA00022475"/>
    </source>
</evidence>
<feature type="transmembrane region" description="Helical" evidence="6">
    <location>
        <begin position="164"/>
        <end position="184"/>
    </location>
</feature>
<feature type="transmembrane region" description="Helical" evidence="6">
    <location>
        <begin position="9"/>
        <end position="31"/>
    </location>
</feature>
<proteinExistence type="predicted"/>
<keyword evidence="3 6" id="KW-0812">Transmembrane</keyword>
<keyword evidence="2" id="KW-1003">Cell membrane</keyword>
<evidence type="ECO:0000256" key="1">
    <source>
        <dbReference type="ARBA" id="ARBA00004651"/>
    </source>
</evidence>
<keyword evidence="9" id="KW-1185">Reference proteome</keyword>
<feature type="transmembrane region" description="Helical" evidence="6">
    <location>
        <begin position="205"/>
        <end position="229"/>
    </location>
</feature>
<dbReference type="PROSITE" id="PS50850">
    <property type="entry name" value="MFS"/>
    <property type="match status" value="1"/>
</dbReference>
<feature type="transmembrane region" description="Helical" evidence="6">
    <location>
        <begin position="51"/>
        <end position="69"/>
    </location>
</feature>
<organism evidence="8 9">
    <name type="scientific">Pseudodonghicola flavimaris</name>
    <dbReference type="NCBI Taxonomy" id="3050036"/>
    <lineage>
        <taxon>Bacteria</taxon>
        <taxon>Pseudomonadati</taxon>
        <taxon>Pseudomonadota</taxon>
        <taxon>Alphaproteobacteria</taxon>
        <taxon>Rhodobacterales</taxon>
        <taxon>Paracoccaceae</taxon>
        <taxon>Pseudodonghicola</taxon>
    </lineage>
</organism>
<gene>
    <name evidence="8" type="ORF">QO033_21825</name>
</gene>
<protein>
    <submittedName>
        <fullName evidence="8">MFS transporter</fullName>
    </submittedName>
</protein>
<dbReference type="PANTHER" id="PTHR43124:SF10">
    <property type="entry name" value="PURINE EFFLUX PUMP PBUE"/>
    <property type="match status" value="1"/>
</dbReference>
<sequence>MTRHSPTPAVVPILSAANFVIGLGAFVVIGILNPMAETFGLSPSEAGNLMVVYAGVYAISSPLLVSATGRIGRRRILAVATGLFALAALISALAPTAPVLFAARVLSALSAGMVTPVAAAVAAGLSPPGKQGAALSMVFLGFSLSQVIGVPLGSFLAYTFGWRIAFALVVALAVPCAVLIWVRVPAGLHFAPVGLPDLMRVVGNWRLMLAVSFTTLFLSGSYVVFTYLAPLLSETMGFARNGITAVLTLSGLGAVAGSLMGGKLTDRIGAQQTLVLLCLAQMAVTPMFSTLPLPVFAVMALPVLWSLFGWSFMPAQQVRLIIASPQNANVLLALNAGAVYLGAAAGSAIGGALIERSGLWALGLGGGACVCAALAVLLMAGGWRGPRSDPAAPSSIAA</sequence>
<dbReference type="Pfam" id="PF07690">
    <property type="entry name" value="MFS_1"/>
    <property type="match status" value="1"/>
</dbReference>
<evidence type="ECO:0000313" key="9">
    <source>
        <dbReference type="Proteomes" id="UP001243757"/>
    </source>
</evidence>
<dbReference type="InterPro" id="IPR050189">
    <property type="entry name" value="MFS_Efflux_Transporters"/>
</dbReference>
<reference evidence="8 9" key="1">
    <citation type="submission" date="2023-05" db="EMBL/GenBank/DDBJ databases">
        <title>Pseudodonghicola sp. nov.</title>
        <authorList>
            <person name="Huang J."/>
        </authorList>
    </citation>
    <scope>NUCLEOTIDE SEQUENCE [LARGE SCALE GENOMIC DNA]</scope>
    <source>
        <strain evidence="8 9">IC7</strain>
    </source>
</reference>
<dbReference type="Proteomes" id="UP001243757">
    <property type="component" value="Unassembled WGS sequence"/>
</dbReference>